<dbReference type="RefSeq" id="WP_019958365.1">
    <property type="nucleotide sequence ID" value="NZ_CP091512.1"/>
</dbReference>
<comment type="function">
    <text evidence="4">Involved in the restart of stalled replication forks, which reloads the replicative helicase on sites other than the origin of replication; the PriA-PriB pathway is the major replication restart pathway. During primosome assembly it facilitates complex formation between PriA and DnaT on DNA; stabilizes PriA on DNA. Stimulates the DNA unwinding activity of PriA helicase.</text>
</comment>
<dbReference type="NCBIfam" id="TIGR04418">
    <property type="entry name" value="PriB_gamma"/>
    <property type="match status" value="1"/>
</dbReference>
<dbReference type="SUPFAM" id="SSF50249">
    <property type="entry name" value="Nucleic acid-binding proteins"/>
    <property type="match status" value="1"/>
</dbReference>
<dbReference type="PROSITE" id="PS50935">
    <property type="entry name" value="SSB"/>
    <property type="match status" value="1"/>
</dbReference>
<gene>
    <name evidence="4 5" type="primary">priB</name>
    <name evidence="5" type="ORF">LVJ81_08410</name>
</gene>
<dbReference type="Proteomes" id="UP000832034">
    <property type="component" value="Chromosome"/>
</dbReference>
<keyword evidence="2 4" id="KW-0235">DNA replication</keyword>
<name>A0ABY4E8A1_VITST</name>
<dbReference type="EMBL" id="CP091512">
    <property type="protein sequence ID" value="UOO91664.1"/>
    <property type="molecule type" value="Genomic_DNA"/>
</dbReference>
<comment type="similarity">
    <text evidence="4">Belongs to the PriB family.</text>
</comment>
<dbReference type="Pfam" id="PF22657">
    <property type="entry name" value="SSB_1"/>
    <property type="match status" value="1"/>
</dbReference>
<reference evidence="5" key="2">
    <citation type="journal article" date="2022" name="Res Sq">
        <title>Evolution of multicellular longitudinally dividing oral cavity symbionts (Neisseriaceae).</title>
        <authorList>
            <person name="Nyongesa S."/>
            <person name="Weber P."/>
            <person name="Bernet E."/>
            <person name="Pullido F."/>
            <person name="Nieckarz M."/>
            <person name="Delaby M."/>
            <person name="Nieves C."/>
            <person name="Viehboeck T."/>
            <person name="Krause N."/>
            <person name="Rivera-Millot A."/>
            <person name="Nakamura A."/>
            <person name="Vischer N."/>
            <person name="VanNieuwenhze M."/>
            <person name="Brun Y."/>
            <person name="Cava F."/>
            <person name="Bulgheresi S."/>
            <person name="Veyrier F."/>
        </authorList>
    </citation>
    <scope>NUCLEOTIDE SEQUENCE</scope>
    <source>
        <strain evidence="5">SAG 1488-6</strain>
    </source>
</reference>
<dbReference type="PIRSF" id="PIRSF003135">
    <property type="entry name" value="Primosomal_n"/>
    <property type="match status" value="1"/>
</dbReference>
<proteinExistence type="inferred from homology"/>
<dbReference type="InterPro" id="IPR012340">
    <property type="entry name" value="NA-bd_OB-fold"/>
</dbReference>
<evidence type="ECO:0000256" key="2">
    <source>
        <dbReference type="ARBA" id="ARBA00022705"/>
    </source>
</evidence>
<dbReference type="InterPro" id="IPR000424">
    <property type="entry name" value="Primosome_PriB/ssb"/>
</dbReference>
<accession>A0ABY4E8A1</accession>
<organism evidence="5 6">
    <name type="scientific">Vitreoscilla stercoraria</name>
    <dbReference type="NCBI Taxonomy" id="61"/>
    <lineage>
        <taxon>Bacteria</taxon>
        <taxon>Pseudomonadati</taxon>
        <taxon>Pseudomonadota</taxon>
        <taxon>Betaproteobacteria</taxon>
        <taxon>Neisseriales</taxon>
        <taxon>Neisseriaceae</taxon>
        <taxon>Vitreoscilla</taxon>
    </lineage>
</organism>
<keyword evidence="1 4" id="KW-0639">Primosome</keyword>
<sequence length="98" mass="11049">MFNQLTLSAEVGEAADIRYTPAGIPILMMKLTHQSQQQEMDILRQVTCEIDAKITGDMALKWQNSVGQVVEVQGFLAKRSLKNNQLVLHIQHIEMKKG</sequence>
<evidence type="ECO:0000256" key="1">
    <source>
        <dbReference type="ARBA" id="ARBA00022515"/>
    </source>
</evidence>
<keyword evidence="6" id="KW-1185">Reference proteome</keyword>
<evidence type="ECO:0000313" key="6">
    <source>
        <dbReference type="Proteomes" id="UP000832034"/>
    </source>
</evidence>
<evidence type="ECO:0000313" key="5">
    <source>
        <dbReference type="EMBL" id="UOO91664.1"/>
    </source>
</evidence>
<reference evidence="5" key="1">
    <citation type="submission" date="2021-12" db="EMBL/GenBank/DDBJ databases">
        <authorList>
            <person name="Veyrier F.J."/>
        </authorList>
    </citation>
    <scope>NUCLEOTIDE SEQUENCE</scope>
    <source>
        <strain evidence="5">SAG 1488-6</strain>
    </source>
</reference>
<comment type="subunit">
    <text evidence="4">Homodimer. Interacts with PriA and DnaT. Component of the replication restart primosome. Primosome assembly occurs via a 'hand-off' mechanism. PriA binds to replication forks, subsequently PriB then DnaT bind; DnaT then displaces ssDNA to generate the helicase loading substrate.</text>
</comment>
<evidence type="ECO:0000256" key="4">
    <source>
        <dbReference type="HAMAP-Rule" id="MF_00720"/>
    </source>
</evidence>
<evidence type="ECO:0000256" key="3">
    <source>
        <dbReference type="ARBA" id="ARBA00023125"/>
    </source>
</evidence>
<dbReference type="Gene3D" id="2.40.50.140">
    <property type="entry name" value="Nucleic acid-binding proteins"/>
    <property type="match status" value="1"/>
</dbReference>
<keyword evidence="3 4" id="KW-0238">DNA-binding</keyword>
<protein>
    <recommendedName>
        <fullName evidence="4">Replication restart protein PriB</fullName>
    </recommendedName>
</protein>
<dbReference type="HAMAP" id="MF_00720">
    <property type="entry name" value="PriB"/>
    <property type="match status" value="1"/>
</dbReference>
<dbReference type="InterPro" id="IPR023646">
    <property type="entry name" value="Prisomal_replication_PriB"/>
</dbReference>